<dbReference type="RefSeq" id="WP_105219867.1">
    <property type="nucleotide sequence ID" value="NZ_CAWNSU010000049.1"/>
</dbReference>
<keyword evidence="1" id="KW-0812">Transmembrane</keyword>
<feature type="transmembrane region" description="Helical" evidence="1">
    <location>
        <begin position="270"/>
        <end position="296"/>
    </location>
</feature>
<feature type="transmembrane region" description="Helical" evidence="1">
    <location>
        <begin position="174"/>
        <end position="191"/>
    </location>
</feature>
<dbReference type="CDD" id="cd00060">
    <property type="entry name" value="FHA"/>
    <property type="match status" value="1"/>
</dbReference>
<feature type="transmembrane region" description="Helical" evidence="1">
    <location>
        <begin position="197"/>
        <end position="214"/>
    </location>
</feature>
<name>A0A6N8G0H1_9CHRO</name>
<evidence type="ECO:0000259" key="2">
    <source>
        <dbReference type="PROSITE" id="PS50006"/>
    </source>
</evidence>
<dbReference type="Pfam" id="PF00498">
    <property type="entry name" value="FHA"/>
    <property type="match status" value="1"/>
</dbReference>
<evidence type="ECO:0000313" key="3">
    <source>
        <dbReference type="EMBL" id="MUL37867.1"/>
    </source>
</evidence>
<dbReference type="InterPro" id="IPR050923">
    <property type="entry name" value="Cell_Proc_Reg/RNA_Proc"/>
</dbReference>
<feature type="domain" description="FHA" evidence="2">
    <location>
        <begin position="32"/>
        <end position="89"/>
    </location>
</feature>
<dbReference type="Gene3D" id="2.60.200.20">
    <property type="match status" value="1"/>
</dbReference>
<dbReference type="SMART" id="SM00240">
    <property type="entry name" value="FHA"/>
    <property type="match status" value="1"/>
</dbReference>
<dbReference type="PROSITE" id="PS50006">
    <property type="entry name" value="FHA_DOMAIN"/>
    <property type="match status" value="1"/>
</dbReference>
<dbReference type="GO" id="GO:0008233">
    <property type="term" value="F:peptidase activity"/>
    <property type="evidence" value="ECO:0007669"/>
    <property type="project" value="InterPro"/>
</dbReference>
<organism evidence="3 4">
    <name type="scientific">Gloeocapsopsis dulcis AAB1 = 1H9</name>
    <dbReference type="NCBI Taxonomy" id="1433147"/>
    <lineage>
        <taxon>Bacteria</taxon>
        <taxon>Bacillati</taxon>
        <taxon>Cyanobacteriota</taxon>
        <taxon>Cyanophyceae</taxon>
        <taxon>Oscillatoriophycideae</taxon>
        <taxon>Chroococcales</taxon>
        <taxon>Chroococcaceae</taxon>
        <taxon>Gloeocapsopsis</taxon>
        <taxon>Gloeocapsopsis dulcis</taxon>
    </lineage>
</organism>
<comment type="caution">
    <text evidence="3">The sequence shown here is derived from an EMBL/GenBank/DDBJ whole genome shotgun (WGS) entry which is preliminary data.</text>
</comment>
<keyword evidence="1" id="KW-1133">Transmembrane helix</keyword>
<evidence type="ECO:0000256" key="1">
    <source>
        <dbReference type="SAM" id="Phobius"/>
    </source>
</evidence>
<gene>
    <name evidence="3" type="ORF">BWI75_16415</name>
</gene>
<evidence type="ECO:0000313" key="4">
    <source>
        <dbReference type="Proteomes" id="UP000441797"/>
    </source>
</evidence>
<reference evidence="3 4" key="1">
    <citation type="journal article" date="2019" name="Front. Microbiol.">
        <title>Genomic Features for Desiccation Tolerance and Sugar Biosynthesis in the Extremophile Gloeocapsopsis sp. UTEX B3054.</title>
        <authorList>
            <person name="Urrejola C."/>
            <person name="Alcorta J."/>
            <person name="Salas L."/>
            <person name="Vasquez M."/>
            <person name="Polz M.F."/>
            <person name="Vicuna R."/>
            <person name="Diez B."/>
        </authorList>
    </citation>
    <scope>NUCLEOTIDE SEQUENCE [LARGE SCALE GENOMIC DNA]</scope>
    <source>
        <strain evidence="3 4">1H9</strain>
    </source>
</reference>
<dbReference type="InterPro" id="IPR000253">
    <property type="entry name" value="FHA_dom"/>
</dbReference>
<dbReference type="SUPFAM" id="SSF49879">
    <property type="entry name" value="SMAD/FHA domain"/>
    <property type="match status" value="1"/>
</dbReference>
<dbReference type="Proteomes" id="UP000441797">
    <property type="component" value="Unassembled WGS sequence"/>
</dbReference>
<keyword evidence="4" id="KW-1185">Reference proteome</keyword>
<protein>
    <recommendedName>
        <fullName evidence="2">FHA domain-containing protein</fullName>
    </recommendedName>
</protein>
<dbReference type="AlphaFoldDB" id="A0A6N8G0H1"/>
<dbReference type="InterPro" id="IPR026898">
    <property type="entry name" value="PrsW"/>
</dbReference>
<dbReference type="Pfam" id="PF13367">
    <property type="entry name" value="PrsW-protease"/>
    <property type="match status" value="1"/>
</dbReference>
<feature type="transmembrane region" description="Helical" evidence="1">
    <location>
        <begin position="226"/>
        <end position="250"/>
    </location>
</feature>
<sequence>MTSTSSHKSFLRQLPSQGTIEQRYLLSTTQETVLGREPQCQIAVDPFLYSSVSRRHAKVEPVSSSSSNLTWQVCDLSSANGTYINGKRLQGCKVLRAGDRISLGEDGPEFIFECQSTNNSFPPAVASGFPTSNSRPIIPNSVKNTSTNLNNNSVTSTQLFPIFSTGKDLAQKTYLIPASVTVGFTILMFAAIGEPMLFNLLLATYISGAAYYFIYKLCGKQKPWWVLLGSALMTAILIPSPVFGLLAVIFRGILPGGGVFNPNNNFLSALVAHFFGAGLLEELLKALPVLAAYYVGKQVQRSWREKIGVWEPLDGILLGTASAVGFTLVETLGQYVPNLVQNVAVEAGIGAGELVVCQALIEG</sequence>
<proteinExistence type="predicted"/>
<keyword evidence="1" id="KW-0472">Membrane</keyword>
<dbReference type="OrthoDB" id="9816434at2"/>
<dbReference type="InterPro" id="IPR008984">
    <property type="entry name" value="SMAD_FHA_dom_sf"/>
</dbReference>
<accession>A0A6N8G0H1</accession>
<dbReference type="PANTHER" id="PTHR23308">
    <property type="entry name" value="NUCLEAR INHIBITOR OF PROTEIN PHOSPHATASE-1"/>
    <property type="match status" value="1"/>
</dbReference>
<dbReference type="EMBL" id="NAPY01000027">
    <property type="protein sequence ID" value="MUL37867.1"/>
    <property type="molecule type" value="Genomic_DNA"/>
</dbReference>